<protein>
    <submittedName>
        <fullName evidence="1">PAS sensor protein</fullName>
    </submittedName>
</protein>
<feature type="non-terminal residue" evidence="1">
    <location>
        <position position="117"/>
    </location>
</feature>
<sequence length="117" mass="12348">MANVVGEGAAGRSTRTLRAEGALSALAADPHATDRLRRVLEQALVFAGAAFAGFYTLGEDRELLCLAETAGVPRTLCGVRDCYSATGRSPVAEAHRGHTVWLGPRDLAAQSQSRRTP</sequence>
<reference evidence="1 2" key="1">
    <citation type="submission" date="2020-01" db="EMBL/GenBank/DDBJ databases">
        <title>Insect and environment-associated Actinomycetes.</title>
        <authorList>
            <person name="Currrie C."/>
            <person name="Chevrette M."/>
            <person name="Carlson C."/>
            <person name="Stubbendieck R."/>
            <person name="Wendt-Pienkowski E."/>
        </authorList>
    </citation>
    <scope>NUCLEOTIDE SEQUENCE [LARGE SCALE GENOMIC DNA]</scope>
    <source>
        <strain evidence="1 2">SID8189</strain>
    </source>
</reference>
<organism evidence="1 2">
    <name type="scientific">Actinospica acidiphila</name>
    <dbReference type="NCBI Taxonomy" id="304899"/>
    <lineage>
        <taxon>Bacteria</taxon>
        <taxon>Bacillati</taxon>
        <taxon>Actinomycetota</taxon>
        <taxon>Actinomycetes</taxon>
        <taxon>Catenulisporales</taxon>
        <taxon>Actinospicaceae</taxon>
        <taxon>Actinospica</taxon>
    </lineage>
</organism>
<gene>
    <name evidence="1" type="ORF">G3I18_07575</name>
</gene>
<name>A0A9X5HB03_9ACTN</name>
<evidence type="ECO:0000313" key="2">
    <source>
        <dbReference type="Proteomes" id="UP000471745"/>
    </source>
</evidence>
<dbReference type="AlphaFoldDB" id="A0A9X5HB03"/>
<proteinExistence type="predicted"/>
<accession>A0A9X5HB03</accession>
<dbReference type="Proteomes" id="UP000471745">
    <property type="component" value="Unassembled WGS sequence"/>
</dbReference>
<dbReference type="EMBL" id="JAAGNA010000253">
    <property type="protein sequence ID" value="NEC48439.1"/>
    <property type="molecule type" value="Genomic_DNA"/>
</dbReference>
<comment type="caution">
    <text evidence="1">The sequence shown here is derived from an EMBL/GenBank/DDBJ whole genome shotgun (WGS) entry which is preliminary data.</text>
</comment>
<evidence type="ECO:0000313" key="1">
    <source>
        <dbReference type="EMBL" id="NEC48439.1"/>
    </source>
</evidence>
<keyword evidence="2" id="KW-1185">Reference proteome</keyword>